<protein>
    <recommendedName>
        <fullName evidence="3">histidine kinase</fullName>
        <ecNumber evidence="3">2.7.13.3</ecNumber>
    </recommendedName>
</protein>
<dbReference type="Pfam" id="PF21623">
    <property type="entry name" value="HK_sensor_dom_bact"/>
    <property type="match status" value="1"/>
</dbReference>
<dbReference type="GO" id="GO:0005886">
    <property type="term" value="C:plasma membrane"/>
    <property type="evidence" value="ECO:0007669"/>
    <property type="project" value="UniProtKB-SubCell"/>
</dbReference>
<keyword evidence="11" id="KW-0418">Kinase</keyword>
<name>A0A9X1LEN6_9GAMM</name>
<keyword evidence="11" id="KW-0808">Transferase</keyword>
<dbReference type="Proteomes" id="UP001139095">
    <property type="component" value="Unassembled WGS sequence"/>
</dbReference>
<dbReference type="CDD" id="cd00075">
    <property type="entry name" value="HATPase"/>
    <property type="match status" value="1"/>
</dbReference>
<evidence type="ECO:0000256" key="2">
    <source>
        <dbReference type="ARBA" id="ARBA00004651"/>
    </source>
</evidence>
<feature type="domain" description="Histidine kinase" evidence="10">
    <location>
        <begin position="402"/>
        <end position="625"/>
    </location>
</feature>
<dbReference type="InterPro" id="IPR004358">
    <property type="entry name" value="Sig_transdc_His_kin-like_C"/>
</dbReference>
<dbReference type="RefSeq" id="WP_226754114.1">
    <property type="nucleotide sequence ID" value="NZ_JAJATW010000009.1"/>
</dbReference>
<dbReference type="PROSITE" id="PS50109">
    <property type="entry name" value="HIS_KIN"/>
    <property type="match status" value="1"/>
</dbReference>
<keyword evidence="9" id="KW-0472">Membrane</keyword>
<evidence type="ECO:0000256" key="1">
    <source>
        <dbReference type="ARBA" id="ARBA00000085"/>
    </source>
</evidence>
<dbReference type="SUPFAM" id="SSF55874">
    <property type="entry name" value="ATPase domain of HSP90 chaperone/DNA topoisomerase II/histidine kinase"/>
    <property type="match status" value="1"/>
</dbReference>
<dbReference type="SUPFAM" id="SSF103190">
    <property type="entry name" value="Sensory domain-like"/>
    <property type="match status" value="2"/>
</dbReference>
<comment type="subcellular location">
    <subcellularLocation>
        <location evidence="2">Cell membrane</location>
        <topology evidence="2">Multi-pass membrane protein</topology>
    </subcellularLocation>
</comment>
<keyword evidence="7 9" id="KW-1133">Transmembrane helix</keyword>
<dbReference type="EC" id="2.7.13.3" evidence="3"/>
<dbReference type="AlphaFoldDB" id="A0A9X1LEN6"/>
<feature type="transmembrane region" description="Helical" evidence="9">
    <location>
        <begin position="12"/>
        <end position="33"/>
    </location>
</feature>
<dbReference type="GO" id="GO:0000155">
    <property type="term" value="F:phosphorelay sensor kinase activity"/>
    <property type="evidence" value="ECO:0007669"/>
    <property type="project" value="InterPro"/>
</dbReference>
<dbReference type="CDD" id="cd00082">
    <property type="entry name" value="HisKA"/>
    <property type="match status" value="1"/>
</dbReference>
<comment type="catalytic activity">
    <reaction evidence="1">
        <text>ATP + protein L-histidine = ADP + protein N-phospho-L-histidine.</text>
        <dbReference type="EC" id="2.7.13.3"/>
    </reaction>
</comment>
<evidence type="ECO:0000256" key="9">
    <source>
        <dbReference type="SAM" id="Phobius"/>
    </source>
</evidence>
<proteinExistence type="predicted"/>
<evidence type="ECO:0000313" key="12">
    <source>
        <dbReference type="Proteomes" id="UP001139095"/>
    </source>
</evidence>
<dbReference type="PANTHER" id="PTHR43065">
    <property type="entry name" value="SENSOR HISTIDINE KINASE"/>
    <property type="match status" value="1"/>
</dbReference>
<reference evidence="11" key="1">
    <citation type="submission" date="2021-10" db="EMBL/GenBank/DDBJ databases">
        <title>Marinomonas pontica sp. nov., isolated from the Black Sea.</title>
        <authorList>
            <person name="Zhao L.-H."/>
            <person name="Xue J.-H."/>
        </authorList>
    </citation>
    <scope>NUCLEOTIDE SEQUENCE</scope>
    <source>
        <strain evidence="11">E8</strain>
    </source>
</reference>
<dbReference type="InterPro" id="IPR005467">
    <property type="entry name" value="His_kinase_dom"/>
</dbReference>
<dbReference type="PRINTS" id="PR00344">
    <property type="entry name" value="BCTRLSENSOR"/>
</dbReference>
<dbReference type="SMART" id="SM00388">
    <property type="entry name" value="HisKA"/>
    <property type="match status" value="1"/>
</dbReference>
<keyword evidence="12" id="KW-1185">Reference proteome</keyword>
<dbReference type="PANTHER" id="PTHR43065:SF47">
    <property type="match status" value="1"/>
</dbReference>
<dbReference type="InterPro" id="IPR003594">
    <property type="entry name" value="HATPase_dom"/>
</dbReference>
<dbReference type="Pfam" id="PF02518">
    <property type="entry name" value="HATPase_c"/>
    <property type="match status" value="1"/>
</dbReference>
<dbReference type="Gene3D" id="3.30.450.20">
    <property type="entry name" value="PAS domain"/>
    <property type="match status" value="2"/>
</dbReference>
<evidence type="ECO:0000313" key="11">
    <source>
        <dbReference type="EMBL" id="MCB5161743.1"/>
    </source>
</evidence>
<evidence type="ECO:0000256" key="4">
    <source>
        <dbReference type="ARBA" id="ARBA00022475"/>
    </source>
</evidence>
<dbReference type="Gene3D" id="1.10.287.130">
    <property type="match status" value="1"/>
</dbReference>
<dbReference type="InterPro" id="IPR029151">
    <property type="entry name" value="Sensor-like_sf"/>
</dbReference>
<keyword evidence="6 9" id="KW-0812">Transmembrane</keyword>
<dbReference type="Gene3D" id="3.30.565.10">
    <property type="entry name" value="Histidine kinase-like ATPase, C-terminal domain"/>
    <property type="match status" value="1"/>
</dbReference>
<organism evidence="11 12">
    <name type="scientific">Marinomonas algarum</name>
    <dbReference type="NCBI Taxonomy" id="2883105"/>
    <lineage>
        <taxon>Bacteria</taxon>
        <taxon>Pseudomonadati</taxon>
        <taxon>Pseudomonadota</taxon>
        <taxon>Gammaproteobacteria</taxon>
        <taxon>Oceanospirillales</taxon>
        <taxon>Oceanospirillaceae</taxon>
        <taxon>Marinomonas</taxon>
    </lineage>
</organism>
<evidence type="ECO:0000256" key="3">
    <source>
        <dbReference type="ARBA" id="ARBA00012438"/>
    </source>
</evidence>
<dbReference type="InterPro" id="IPR036890">
    <property type="entry name" value="HATPase_C_sf"/>
</dbReference>
<comment type="caution">
    <text evidence="11">The sequence shown here is derived from an EMBL/GenBank/DDBJ whole genome shotgun (WGS) entry which is preliminary data.</text>
</comment>
<dbReference type="InterPro" id="IPR048760">
    <property type="entry name" value="VP0354-like_sensor_dom"/>
</dbReference>
<evidence type="ECO:0000256" key="8">
    <source>
        <dbReference type="SAM" id="Coils"/>
    </source>
</evidence>
<evidence type="ECO:0000256" key="5">
    <source>
        <dbReference type="ARBA" id="ARBA00022553"/>
    </source>
</evidence>
<gene>
    <name evidence="11" type="ORF">LG368_07500</name>
</gene>
<keyword evidence="4" id="KW-1003">Cell membrane</keyword>
<accession>A0A9X1LEN6</accession>
<dbReference type="InterPro" id="IPR003661">
    <property type="entry name" value="HisK_dim/P_dom"/>
</dbReference>
<dbReference type="SMART" id="SM00387">
    <property type="entry name" value="HATPase_c"/>
    <property type="match status" value="1"/>
</dbReference>
<feature type="transmembrane region" description="Helical" evidence="9">
    <location>
        <begin position="321"/>
        <end position="343"/>
    </location>
</feature>
<sequence length="631" mass="71457">MKLDALFSQKKPLLTMLLSALLAFVLVISWGSYRFFMDHKINQLALDEAELLSRSVNVFGREVGHIRRVTLLLRNSIQARLGTDHDHLADAASTLSWDDRVAAEFTRFAQTSRLISQVRWLSADGQELIRVNSQAGQISRVPDRQLQDKSDRRYMKNVPDIMTDDVFISSLDLNIENKEIVRPLQPTIRGIVRVDGATPGFLVVNYDLTSLFNTLRTFNREEVYLEIVDANGDWVMAKDPLIEWGGILRLNSAQTNIQQREPDIWQDIQNLTSQQRAFDKTHLISLHKVFLDENNVSQQNSAAPLFFMVRSQQKAMATWRLTLIGSVVGIGGLAFYMMAWLVWRQVTSQFETYRLLALVQQEKAQAEQTNEQMRLTNKQLIDLQDELVETNKLSSLGLMLAGLAHEMHTPLGGVRMALSSSLSWLEKEADTLSPKGYEGIKKSLAIADKNLLRALEVVSSFKRIVSDRTAQEIQTFFLHNVIDDILFTFKPELKKRVDIRLEIDCPDTIKMVGYPGVMSQIIQNLISNALEHAFQPFDNGVIALVARKEKGNLVMVISDNGRGIAPDIKPRIFEPFITTGRMKQHTGLGLHLVRQWLCQLMKGRIEVTSDVGAGSKFTLTIPLEQAQTEET</sequence>
<keyword evidence="8" id="KW-0175">Coiled coil</keyword>
<evidence type="ECO:0000256" key="7">
    <source>
        <dbReference type="ARBA" id="ARBA00022989"/>
    </source>
</evidence>
<dbReference type="EMBL" id="JAJATW010000009">
    <property type="protein sequence ID" value="MCB5161743.1"/>
    <property type="molecule type" value="Genomic_DNA"/>
</dbReference>
<keyword evidence="5" id="KW-0597">Phosphoprotein</keyword>
<feature type="coiled-coil region" evidence="8">
    <location>
        <begin position="356"/>
        <end position="386"/>
    </location>
</feature>
<evidence type="ECO:0000256" key="6">
    <source>
        <dbReference type="ARBA" id="ARBA00022692"/>
    </source>
</evidence>
<evidence type="ECO:0000259" key="10">
    <source>
        <dbReference type="PROSITE" id="PS50109"/>
    </source>
</evidence>